<evidence type="ECO:0000313" key="3">
    <source>
        <dbReference type="WBParaSite" id="snap_masked-unitig_38928-processed-gene-0.0-mRNA-1"/>
    </source>
</evidence>
<reference evidence="3" key="1">
    <citation type="submission" date="2016-11" db="UniProtKB">
        <authorList>
            <consortium name="WormBaseParasite"/>
        </authorList>
    </citation>
    <scope>IDENTIFICATION</scope>
</reference>
<feature type="region of interest" description="Disordered" evidence="1">
    <location>
        <begin position="1"/>
        <end position="21"/>
    </location>
</feature>
<feature type="region of interest" description="Disordered" evidence="1">
    <location>
        <begin position="74"/>
        <end position="98"/>
    </location>
</feature>
<evidence type="ECO:0000313" key="2">
    <source>
        <dbReference type="Proteomes" id="UP000095280"/>
    </source>
</evidence>
<protein>
    <submittedName>
        <fullName evidence="3">Pecanex-like protein</fullName>
    </submittedName>
</protein>
<accession>A0A1I8JR79</accession>
<dbReference type="Proteomes" id="UP000095280">
    <property type="component" value="Unplaced"/>
</dbReference>
<evidence type="ECO:0000256" key="1">
    <source>
        <dbReference type="SAM" id="MobiDB-lite"/>
    </source>
</evidence>
<sequence>RREAPAPGGQRADIQRQPRYRGAVFPADSCDRTRKLDLRSCGVLKASAFGGREWSSRSRLGSFANQMTAWLAGRRGAKSSTRRAPNSPEEDGNDDDDSVLGCWGGSRLVGRGGLFFRANNRWQDRWPALRDHANLSPALPVRHGTTSCRTISSAPRLLSSKLFNFCEYSARKSRSSAYFVLRLRSMTMGACLFEAADGLEVRRFCTHGGYIIGTFMSLTSKRWLDDRALYSVSDVERSTKTLTDYYRDMLRLCLAATAKWRSGCTVAPGSESSTFSHLRTASAKMCESESGEPASRIVQRPMLALLRVRWLDVRYSDGSRDTAGCQGATLMQELAAT</sequence>
<feature type="compositionally biased region" description="Acidic residues" evidence="1">
    <location>
        <begin position="88"/>
        <end position="98"/>
    </location>
</feature>
<dbReference type="AlphaFoldDB" id="A0A1I8JR79"/>
<organism evidence="2 3">
    <name type="scientific">Macrostomum lignano</name>
    <dbReference type="NCBI Taxonomy" id="282301"/>
    <lineage>
        <taxon>Eukaryota</taxon>
        <taxon>Metazoa</taxon>
        <taxon>Spiralia</taxon>
        <taxon>Lophotrochozoa</taxon>
        <taxon>Platyhelminthes</taxon>
        <taxon>Rhabditophora</taxon>
        <taxon>Macrostomorpha</taxon>
        <taxon>Macrostomida</taxon>
        <taxon>Macrostomidae</taxon>
        <taxon>Macrostomum</taxon>
    </lineage>
</organism>
<keyword evidence="2" id="KW-1185">Reference proteome</keyword>
<dbReference type="WBParaSite" id="snap_masked-unitig_38928-processed-gene-0.0-mRNA-1">
    <property type="protein sequence ID" value="snap_masked-unitig_38928-processed-gene-0.0-mRNA-1"/>
    <property type="gene ID" value="snap_masked-unitig_38928-processed-gene-0.0"/>
</dbReference>
<proteinExistence type="predicted"/>
<name>A0A1I8JR79_9PLAT</name>